<dbReference type="Gene3D" id="3.90.1200.10">
    <property type="match status" value="1"/>
</dbReference>
<dbReference type="PANTHER" id="PTHR21310">
    <property type="entry name" value="AMINOGLYCOSIDE PHOSPHOTRANSFERASE-RELATED-RELATED"/>
    <property type="match status" value="1"/>
</dbReference>
<evidence type="ECO:0000256" key="1">
    <source>
        <dbReference type="SAM" id="MobiDB-lite"/>
    </source>
</evidence>
<dbReference type="EMBL" id="CP088295">
    <property type="protein sequence ID" value="UUY04272.1"/>
    <property type="molecule type" value="Genomic_DNA"/>
</dbReference>
<gene>
    <name evidence="3" type="ORF">LRS13_01710</name>
</gene>
<reference evidence="4" key="1">
    <citation type="submission" date="2021-11" db="EMBL/GenBank/DDBJ databases">
        <title>Cultivation dependent microbiological survey of springs from the worlds oldest radium mine currently devoted to the extraction of radon-saturated water.</title>
        <authorList>
            <person name="Kapinusova G."/>
            <person name="Smrhova T."/>
            <person name="Strejcek M."/>
            <person name="Suman J."/>
            <person name="Jani K."/>
            <person name="Pajer P."/>
            <person name="Uhlik O."/>
        </authorList>
    </citation>
    <scope>NUCLEOTIDE SEQUENCE [LARGE SCALE GENOMIC DNA]</scope>
    <source>
        <strain evidence="4">J379</strain>
    </source>
</reference>
<evidence type="ECO:0000313" key="4">
    <source>
        <dbReference type="Proteomes" id="UP001058860"/>
    </source>
</evidence>
<dbReference type="InterPro" id="IPR051678">
    <property type="entry name" value="AGP_Transferase"/>
</dbReference>
<dbReference type="Pfam" id="PF01636">
    <property type="entry name" value="APH"/>
    <property type="match status" value="1"/>
</dbReference>
<evidence type="ECO:0000313" key="3">
    <source>
        <dbReference type="EMBL" id="UUY04272.1"/>
    </source>
</evidence>
<proteinExistence type="predicted"/>
<organism evidence="3 4">
    <name type="scientific">Svornostia abyssi</name>
    <dbReference type="NCBI Taxonomy" id="2898438"/>
    <lineage>
        <taxon>Bacteria</taxon>
        <taxon>Bacillati</taxon>
        <taxon>Actinomycetota</taxon>
        <taxon>Thermoleophilia</taxon>
        <taxon>Solirubrobacterales</taxon>
        <taxon>Baekduiaceae</taxon>
        <taxon>Svornostia</taxon>
    </lineage>
</organism>
<dbReference type="RefSeq" id="WP_353864762.1">
    <property type="nucleotide sequence ID" value="NZ_CP088295.1"/>
</dbReference>
<dbReference type="InterPro" id="IPR002575">
    <property type="entry name" value="Aminoglycoside_PTrfase"/>
</dbReference>
<protein>
    <submittedName>
        <fullName evidence="3">Phosphotransferase family protein</fullName>
    </submittedName>
</protein>
<dbReference type="Proteomes" id="UP001058860">
    <property type="component" value="Chromosome"/>
</dbReference>
<dbReference type="InterPro" id="IPR011009">
    <property type="entry name" value="Kinase-like_dom_sf"/>
</dbReference>
<feature type="domain" description="Aminoglycoside phosphotransferase" evidence="2">
    <location>
        <begin position="27"/>
        <end position="248"/>
    </location>
</feature>
<sequence length="360" mass="38737">MSQLDAEQLVQRLEEVYPEVRVSGTPRRLSSGASRETWRCTADTGDDFIVQLQRGAAAGETDEAELLRAAADVNVPVPKVLADGADDPVLGTYMVTSLLPGTEDPRAILAMPDPDALLDDLAGALAAIHTIDLDDSGLQPADQLVLLRHLHDGFGQPHPVFDLAFRRLEATRPPAGETTVVHGDFRLGNLLVEESGLTGVLDWELAHLGDPASDLGWLCVRAWRFGRPDRPAAGLGSRAALLDAYARASGRDVSAETLAWWEMLATLRWGDHHRAAGVHAPVGTDHVPRARRHRAAHRRGRMGPARPARRSGRRAVARRRARALPPTTAPPPLSCCTPPAARSATTSCPTSRAAPRSRPG</sequence>
<feature type="region of interest" description="Disordered" evidence="1">
    <location>
        <begin position="294"/>
        <end position="360"/>
    </location>
</feature>
<dbReference type="PANTHER" id="PTHR21310:SF57">
    <property type="entry name" value="BLR2944 PROTEIN"/>
    <property type="match status" value="1"/>
</dbReference>
<dbReference type="SUPFAM" id="SSF56112">
    <property type="entry name" value="Protein kinase-like (PK-like)"/>
    <property type="match status" value="1"/>
</dbReference>
<dbReference type="Gene3D" id="3.30.200.20">
    <property type="entry name" value="Phosphorylase Kinase, domain 1"/>
    <property type="match status" value="1"/>
</dbReference>
<accession>A0ABY5PI85</accession>
<dbReference type="CDD" id="cd05154">
    <property type="entry name" value="ACAD10_11_N-like"/>
    <property type="match status" value="1"/>
</dbReference>
<feature type="compositionally biased region" description="Basic residues" evidence="1">
    <location>
        <begin position="294"/>
        <end position="322"/>
    </location>
</feature>
<keyword evidence="4" id="KW-1185">Reference proteome</keyword>
<name>A0ABY5PI85_9ACTN</name>
<evidence type="ECO:0000259" key="2">
    <source>
        <dbReference type="Pfam" id="PF01636"/>
    </source>
</evidence>
<dbReference type="InterPro" id="IPR041726">
    <property type="entry name" value="ACAD10_11_N"/>
</dbReference>